<feature type="domain" description="PASTA" evidence="9">
    <location>
        <begin position="590"/>
        <end position="649"/>
    </location>
</feature>
<keyword evidence="8" id="KW-1133">Transmembrane helix</keyword>
<evidence type="ECO:0000313" key="10">
    <source>
        <dbReference type="EMBL" id="ADU30855.1"/>
    </source>
</evidence>
<keyword evidence="8" id="KW-0812">Transmembrane</keyword>
<dbReference type="Proteomes" id="UP000001401">
    <property type="component" value="Chromosome"/>
</dbReference>
<feature type="transmembrane region" description="Helical" evidence="8">
    <location>
        <begin position="12"/>
        <end position="33"/>
    </location>
</feature>
<comment type="subcellular location">
    <subcellularLocation>
        <location evidence="1">Membrane</location>
    </subcellularLocation>
</comment>
<proteinExistence type="inferred from homology"/>
<dbReference type="STRING" id="649639.Bcell_2598"/>
<organism evidence="10 11">
    <name type="scientific">Evansella cellulosilytica (strain ATCC 21833 / DSM 2522 / FERM P-1141 / JCM 9156 / N-4)</name>
    <name type="common">Bacillus cellulosilyticus</name>
    <dbReference type="NCBI Taxonomy" id="649639"/>
    <lineage>
        <taxon>Bacteria</taxon>
        <taxon>Bacillati</taxon>
        <taxon>Bacillota</taxon>
        <taxon>Bacilli</taxon>
        <taxon>Bacillales</taxon>
        <taxon>Bacillaceae</taxon>
        <taxon>Evansella</taxon>
    </lineage>
</organism>
<evidence type="ECO:0000256" key="1">
    <source>
        <dbReference type="ARBA" id="ARBA00004370"/>
    </source>
</evidence>
<dbReference type="InterPro" id="IPR036138">
    <property type="entry name" value="PBP_dimer_sf"/>
</dbReference>
<dbReference type="RefSeq" id="WP_013489189.1">
    <property type="nucleotide sequence ID" value="NC_014829.1"/>
</dbReference>
<dbReference type="GO" id="GO:0009252">
    <property type="term" value="P:peptidoglycan biosynthetic process"/>
    <property type="evidence" value="ECO:0007669"/>
    <property type="project" value="UniProtKB-UniPathway"/>
</dbReference>
<gene>
    <name evidence="10" type="ordered locus">Bcell_2598</name>
</gene>
<dbReference type="PANTHER" id="PTHR30627">
    <property type="entry name" value="PEPTIDOGLYCAN D,D-TRANSPEPTIDASE"/>
    <property type="match status" value="1"/>
</dbReference>
<evidence type="ECO:0000256" key="2">
    <source>
        <dbReference type="ARBA" id="ARBA00004752"/>
    </source>
</evidence>
<evidence type="ECO:0000313" key="11">
    <source>
        <dbReference type="Proteomes" id="UP000001401"/>
    </source>
</evidence>
<dbReference type="CDD" id="cd06576">
    <property type="entry name" value="PASTA_Pbp2x-like_1"/>
    <property type="match status" value="1"/>
</dbReference>
<dbReference type="AlphaFoldDB" id="E6TTT6"/>
<sequence>MEQKKNNIVTKRAIFILFLILFGAGVMFSRFVYIQAAKEVQGYDIEELLEQRWSQSRIIEGKRGAILDRNGEVLAEEIPSYTIEAVIHERYENRVTDVENTALQLSNVLDIDATVIEDILNRGIENDRVQVELGPQAKFLSFEKMSEVEALQLPGIHFREEPRRYYPKQTFASHVIGYTERDMSTARMGLESSLQDYLQEEHGRITYQKDGKNRRLVNTNDVIEPPKNGDNVYLTIDTKIQMAIEQTMNQVDEEYKPERMMAIVANAKTGEILGMSNRPSFNPNQYESITNYTNFNIASRFEPGSTMKIFTLAASIEEGVYNGEEYFQSGSYQIGPDRIHDHQRSGWGQITFDEGFQRSSNVAFSILALEKLQPERVYHYLDAFGFYEPTGIDLPGEISSAIARNQRIDAATSAFGQASAVTPIQQVQAATAIANHGEMLQPYIIDKIVSADDGAIIEEFEPEVIGQPISSETAQEVIKHMEAVVTSEVGTGRPYAIEGFRVAGKTGTAQILQDDGAYMDGHGNFIYSFLGMAPAEDPEIIVYVAVERPKIEEYESGSLPVSTIFKSVMNQSLQYMNIAPSEPIGNGDHDNEVILHDVEGMSTSEALSLLEDEGFQVQIIGDGSEVVKQYPTAGQEILSGEKVLLLTDGDSIVMPNMSRWSIRHVYAFLQMAEVEADIEGHGFVEVQSPTPGTALSDVNSITLSLYPPGQYQEEEIEYDEEVEEHLEESVDVEENSSD</sequence>
<dbReference type="GO" id="GO:0071555">
    <property type="term" value="P:cell wall organization"/>
    <property type="evidence" value="ECO:0007669"/>
    <property type="project" value="TreeGrafter"/>
</dbReference>
<evidence type="ECO:0000256" key="6">
    <source>
        <dbReference type="ARBA" id="ARBA00034000"/>
    </source>
</evidence>
<dbReference type="GO" id="GO:0009002">
    <property type="term" value="F:serine-type D-Ala-D-Ala carboxypeptidase activity"/>
    <property type="evidence" value="ECO:0007669"/>
    <property type="project" value="UniProtKB-EC"/>
</dbReference>
<dbReference type="SUPFAM" id="SSF54184">
    <property type="entry name" value="Penicillin-binding protein 2x (pbp-2x), c-terminal domain"/>
    <property type="match status" value="2"/>
</dbReference>
<dbReference type="EMBL" id="CP002394">
    <property type="protein sequence ID" value="ADU30855.1"/>
    <property type="molecule type" value="Genomic_DNA"/>
</dbReference>
<dbReference type="Pfam" id="PF03717">
    <property type="entry name" value="PBP_dimer"/>
    <property type="match status" value="1"/>
</dbReference>
<dbReference type="GO" id="GO:0008658">
    <property type="term" value="F:penicillin binding"/>
    <property type="evidence" value="ECO:0007669"/>
    <property type="project" value="InterPro"/>
</dbReference>
<dbReference type="PANTHER" id="PTHR30627:SF26">
    <property type="entry name" value="PENICILLIN-BINDING PROTEIN 2B"/>
    <property type="match status" value="1"/>
</dbReference>
<protein>
    <recommendedName>
        <fullName evidence="4">serine-type D-Ala-D-Ala carboxypeptidase</fullName>
        <ecNumber evidence="4">3.4.16.4</ecNumber>
    </recommendedName>
</protein>
<dbReference type="Gene3D" id="3.90.1310.10">
    <property type="entry name" value="Penicillin-binding protein 2a (Domain 2)"/>
    <property type="match status" value="1"/>
</dbReference>
<comment type="pathway">
    <text evidence="2">Cell wall biogenesis; peptidoglycan biosynthesis.</text>
</comment>
<dbReference type="GO" id="GO:0016757">
    <property type="term" value="F:glycosyltransferase activity"/>
    <property type="evidence" value="ECO:0007669"/>
    <property type="project" value="UniProtKB-KW"/>
</dbReference>
<evidence type="ECO:0000256" key="3">
    <source>
        <dbReference type="ARBA" id="ARBA00007171"/>
    </source>
</evidence>
<dbReference type="SUPFAM" id="SSF56601">
    <property type="entry name" value="beta-lactamase/transpeptidase-like"/>
    <property type="match status" value="1"/>
</dbReference>
<dbReference type="CDD" id="cd06575">
    <property type="entry name" value="PASTA_Pbp2x-like_2"/>
    <property type="match status" value="1"/>
</dbReference>
<accession>E6TTT6</accession>
<keyword evidence="10" id="KW-0808">Transferase</keyword>
<evidence type="ECO:0000256" key="7">
    <source>
        <dbReference type="SAM" id="MobiDB-lite"/>
    </source>
</evidence>
<dbReference type="HOGENOM" id="CLU_009289_6_1_9"/>
<evidence type="ECO:0000256" key="4">
    <source>
        <dbReference type="ARBA" id="ARBA00012448"/>
    </source>
</evidence>
<dbReference type="Gene3D" id="3.40.710.10">
    <property type="entry name" value="DD-peptidase/beta-lactamase superfamily"/>
    <property type="match status" value="1"/>
</dbReference>
<feature type="region of interest" description="Disordered" evidence="7">
    <location>
        <begin position="714"/>
        <end position="738"/>
    </location>
</feature>
<dbReference type="EC" id="3.4.16.4" evidence="4"/>
<keyword evidence="11" id="KW-1185">Reference proteome</keyword>
<name>E6TTT6_EVAC2</name>
<dbReference type="KEGG" id="bco:Bcell_2598"/>
<dbReference type="SMART" id="SM00740">
    <property type="entry name" value="PASTA"/>
    <property type="match status" value="2"/>
</dbReference>
<reference evidence="10" key="1">
    <citation type="submission" date="2010-12" db="EMBL/GenBank/DDBJ databases">
        <title>Complete sequence of Bacillus cellulosilyticus DSM 2522.</title>
        <authorList>
            <consortium name="US DOE Joint Genome Institute"/>
            <person name="Lucas S."/>
            <person name="Copeland A."/>
            <person name="Lapidus A."/>
            <person name="Cheng J.-F."/>
            <person name="Bruce D."/>
            <person name="Goodwin L."/>
            <person name="Pitluck S."/>
            <person name="Chertkov O."/>
            <person name="Detter J.C."/>
            <person name="Han C."/>
            <person name="Tapia R."/>
            <person name="Land M."/>
            <person name="Hauser L."/>
            <person name="Jeffries C."/>
            <person name="Kyrpides N."/>
            <person name="Ivanova N."/>
            <person name="Mikhailova N."/>
            <person name="Brumm P."/>
            <person name="Mead D."/>
            <person name="Woyke T."/>
        </authorList>
    </citation>
    <scope>NUCLEOTIDE SEQUENCE [LARGE SCALE GENOMIC DNA]</scope>
    <source>
        <strain evidence="10">DSM 2522</strain>
    </source>
</reference>
<evidence type="ECO:0000256" key="5">
    <source>
        <dbReference type="ARBA" id="ARBA00023136"/>
    </source>
</evidence>
<comment type="catalytic activity">
    <reaction evidence="6">
        <text>Preferential cleavage: (Ac)2-L-Lys-D-Ala-|-D-Ala. Also transpeptidation of peptidyl-alanyl moieties that are N-acyl substituents of D-alanine.</text>
        <dbReference type="EC" id="3.4.16.4"/>
    </reaction>
</comment>
<dbReference type="Pfam" id="PF03793">
    <property type="entry name" value="PASTA"/>
    <property type="match status" value="1"/>
</dbReference>
<dbReference type="InterPro" id="IPR050515">
    <property type="entry name" value="Beta-lactam/transpept"/>
</dbReference>
<dbReference type="SUPFAM" id="SSF56519">
    <property type="entry name" value="Penicillin binding protein dimerisation domain"/>
    <property type="match status" value="1"/>
</dbReference>
<dbReference type="UniPathway" id="UPA00219"/>
<dbReference type="Pfam" id="PF00905">
    <property type="entry name" value="Transpeptidase"/>
    <property type="match status" value="1"/>
</dbReference>
<dbReference type="GO" id="GO:0005886">
    <property type="term" value="C:plasma membrane"/>
    <property type="evidence" value="ECO:0007669"/>
    <property type="project" value="TreeGrafter"/>
</dbReference>
<dbReference type="InterPro" id="IPR005543">
    <property type="entry name" value="PASTA_dom"/>
</dbReference>
<dbReference type="eggNOG" id="COG0768">
    <property type="taxonomic scope" value="Bacteria"/>
</dbReference>
<dbReference type="PROSITE" id="PS51178">
    <property type="entry name" value="PASTA"/>
    <property type="match status" value="2"/>
</dbReference>
<keyword evidence="5 8" id="KW-0472">Membrane</keyword>
<comment type="similarity">
    <text evidence="3">Belongs to the transpeptidase family.</text>
</comment>
<evidence type="ECO:0000259" key="9">
    <source>
        <dbReference type="PROSITE" id="PS51178"/>
    </source>
</evidence>
<dbReference type="InterPro" id="IPR012338">
    <property type="entry name" value="Beta-lactam/transpept-like"/>
</dbReference>
<dbReference type="InterPro" id="IPR001460">
    <property type="entry name" value="PCN-bd_Tpept"/>
</dbReference>
<dbReference type="InterPro" id="IPR005311">
    <property type="entry name" value="PBP_dimer"/>
</dbReference>
<keyword evidence="10" id="KW-0328">Glycosyltransferase</keyword>
<evidence type="ECO:0000256" key="8">
    <source>
        <dbReference type="SAM" id="Phobius"/>
    </source>
</evidence>
<dbReference type="OrthoDB" id="9804124at2"/>
<feature type="domain" description="PASTA" evidence="9">
    <location>
        <begin position="650"/>
        <end position="707"/>
    </location>
</feature>